<keyword evidence="1" id="KW-1133">Transmembrane helix</keyword>
<dbReference type="Proteomes" id="UP001194468">
    <property type="component" value="Unassembled WGS sequence"/>
</dbReference>
<feature type="transmembrane region" description="Helical" evidence="1">
    <location>
        <begin position="155"/>
        <end position="174"/>
    </location>
</feature>
<dbReference type="Pfam" id="PF20151">
    <property type="entry name" value="DUF6533"/>
    <property type="match status" value="1"/>
</dbReference>
<protein>
    <recommendedName>
        <fullName evidence="2">DUF6533 domain-containing protein</fullName>
    </recommendedName>
</protein>
<reference evidence="3" key="2">
    <citation type="journal article" date="2020" name="Nat. Commun.">
        <title>Large-scale genome sequencing of mycorrhizal fungi provides insights into the early evolution of symbiotic traits.</title>
        <authorList>
            <person name="Miyauchi S."/>
            <person name="Kiss E."/>
            <person name="Kuo A."/>
            <person name="Drula E."/>
            <person name="Kohler A."/>
            <person name="Sanchez-Garcia M."/>
            <person name="Morin E."/>
            <person name="Andreopoulos B."/>
            <person name="Barry K.W."/>
            <person name="Bonito G."/>
            <person name="Buee M."/>
            <person name="Carver A."/>
            <person name="Chen C."/>
            <person name="Cichocki N."/>
            <person name="Clum A."/>
            <person name="Culley D."/>
            <person name="Crous P.W."/>
            <person name="Fauchery L."/>
            <person name="Girlanda M."/>
            <person name="Hayes R.D."/>
            <person name="Keri Z."/>
            <person name="LaButti K."/>
            <person name="Lipzen A."/>
            <person name="Lombard V."/>
            <person name="Magnuson J."/>
            <person name="Maillard F."/>
            <person name="Murat C."/>
            <person name="Nolan M."/>
            <person name="Ohm R.A."/>
            <person name="Pangilinan J."/>
            <person name="Pereira M.F."/>
            <person name="Perotto S."/>
            <person name="Peter M."/>
            <person name="Pfister S."/>
            <person name="Riley R."/>
            <person name="Sitrit Y."/>
            <person name="Stielow J.B."/>
            <person name="Szollosi G."/>
            <person name="Zifcakova L."/>
            <person name="Stursova M."/>
            <person name="Spatafora J.W."/>
            <person name="Tedersoo L."/>
            <person name="Vaario L.M."/>
            <person name="Yamada A."/>
            <person name="Yan M."/>
            <person name="Wang P."/>
            <person name="Xu J."/>
            <person name="Bruns T."/>
            <person name="Baldrian P."/>
            <person name="Vilgalys R."/>
            <person name="Dunand C."/>
            <person name="Henrissat B."/>
            <person name="Grigoriev I.V."/>
            <person name="Hibbett D."/>
            <person name="Nagy L.G."/>
            <person name="Martin F.M."/>
        </authorList>
    </citation>
    <scope>NUCLEOTIDE SEQUENCE</scope>
    <source>
        <strain evidence="3">BED1</strain>
    </source>
</reference>
<evidence type="ECO:0000313" key="4">
    <source>
        <dbReference type="Proteomes" id="UP001194468"/>
    </source>
</evidence>
<reference evidence="3" key="1">
    <citation type="submission" date="2019-10" db="EMBL/GenBank/DDBJ databases">
        <authorList>
            <consortium name="DOE Joint Genome Institute"/>
            <person name="Kuo A."/>
            <person name="Miyauchi S."/>
            <person name="Kiss E."/>
            <person name="Drula E."/>
            <person name="Kohler A."/>
            <person name="Sanchez-Garcia M."/>
            <person name="Andreopoulos B."/>
            <person name="Barry K.W."/>
            <person name="Bonito G."/>
            <person name="Buee M."/>
            <person name="Carver A."/>
            <person name="Chen C."/>
            <person name="Cichocki N."/>
            <person name="Clum A."/>
            <person name="Culley D."/>
            <person name="Crous P.W."/>
            <person name="Fauchery L."/>
            <person name="Girlanda M."/>
            <person name="Hayes R."/>
            <person name="Keri Z."/>
            <person name="LaButti K."/>
            <person name="Lipzen A."/>
            <person name="Lombard V."/>
            <person name="Magnuson J."/>
            <person name="Maillard F."/>
            <person name="Morin E."/>
            <person name="Murat C."/>
            <person name="Nolan M."/>
            <person name="Ohm R."/>
            <person name="Pangilinan J."/>
            <person name="Pereira M."/>
            <person name="Perotto S."/>
            <person name="Peter M."/>
            <person name="Riley R."/>
            <person name="Sitrit Y."/>
            <person name="Stielow B."/>
            <person name="Szollosi G."/>
            <person name="Zifcakova L."/>
            <person name="Stursova M."/>
            <person name="Spatafora J.W."/>
            <person name="Tedersoo L."/>
            <person name="Vaario L.-M."/>
            <person name="Yamada A."/>
            <person name="Yan M."/>
            <person name="Wang P."/>
            <person name="Xu J."/>
            <person name="Bruns T."/>
            <person name="Baldrian P."/>
            <person name="Vilgalys R."/>
            <person name="Henrissat B."/>
            <person name="Grigoriev I.V."/>
            <person name="Hibbett D."/>
            <person name="Nagy L.G."/>
            <person name="Martin F.M."/>
        </authorList>
    </citation>
    <scope>NUCLEOTIDE SEQUENCE</scope>
    <source>
        <strain evidence="3">BED1</strain>
    </source>
</reference>
<accession>A0AAD4BS61</accession>
<proteinExistence type="predicted"/>
<keyword evidence="4" id="KW-1185">Reference proteome</keyword>
<feature type="transmembrane region" description="Helical" evidence="1">
    <location>
        <begin position="195"/>
        <end position="215"/>
    </location>
</feature>
<feature type="transmembrane region" description="Helical" evidence="1">
    <location>
        <begin position="124"/>
        <end position="143"/>
    </location>
</feature>
<dbReference type="AlphaFoldDB" id="A0AAD4BS61"/>
<feature type="transmembrane region" description="Helical" evidence="1">
    <location>
        <begin position="52"/>
        <end position="78"/>
    </location>
</feature>
<feature type="domain" description="DUF6533" evidence="2">
    <location>
        <begin position="27"/>
        <end position="67"/>
    </location>
</feature>
<evidence type="ECO:0000256" key="1">
    <source>
        <dbReference type="SAM" id="Phobius"/>
    </source>
</evidence>
<evidence type="ECO:0000259" key="2">
    <source>
        <dbReference type="Pfam" id="PF20151"/>
    </source>
</evidence>
<comment type="caution">
    <text evidence="3">The sequence shown here is derived from an EMBL/GenBank/DDBJ whole genome shotgun (WGS) entry which is preliminary data.</text>
</comment>
<evidence type="ECO:0000313" key="3">
    <source>
        <dbReference type="EMBL" id="KAF8438873.1"/>
    </source>
</evidence>
<keyword evidence="1" id="KW-0472">Membrane</keyword>
<organism evidence="3 4">
    <name type="scientific">Boletus edulis BED1</name>
    <dbReference type="NCBI Taxonomy" id="1328754"/>
    <lineage>
        <taxon>Eukaryota</taxon>
        <taxon>Fungi</taxon>
        <taxon>Dikarya</taxon>
        <taxon>Basidiomycota</taxon>
        <taxon>Agaricomycotina</taxon>
        <taxon>Agaricomycetes</taxon>
        <taxon>Agaricomycetidae</taxon>
        <taxon>Boletales</taxon>
        <taxon>Boletineae</taxon>
        <taxon>Boletaceae</taxon>
        <taxon>Boletoideae</taxon>
        <taxon>Boletus</taxon>
    </lineage>
</organism>
<sequence>MSQCLPKHTVHVLPQCREISQIGDLMAFTILFYDHVLTFPAEMRYFWRLPRYNLGFVLFFINRYFALCLHIFNVIRIFAQVWPDDNKTCATMEITERAGVVVAQLFCAVIMAIRVYVLYKRSRIILVSLSIVAVGTLCFSFKPHMFNRGSGADMAILWGGQLLFDAIIFVLTLSKSYCLGTVGDHSLVDILLRDGAIYFAIISGVNAANIAILLVNYNLKSISGMFTNSVNVIMVSRLVLNLQESSLRGSAENTEHSLLPMTTIVPFDDGLLAMRADDS</sequence>
<feature type="transmembrane region" description="Helical" evidence="1">
    <location>
        <begin position="98"/>
        <end position="117"/>
    </location>
</feature>
<name>A0AAD4BS61_BOLED</name>
<dbReference type="InterPro" id="IPR045340">
    <property type="entry name" value="DUF6533"/>
</dbReference>
<gene>
    <name evidence="3" type="ORF">L210DRAFT_3504615</name>
</gene>
<dbReference type="EMBL" id="WHUW01000015">
    <property type="protein sequence ID" value="KAF8438873.1"/>
    <property type="molecule type" value="Genomic_DNA"/>
</dbReference>
<keyword evidence="1" id="KW-0812">Transmembrane</keyword>